<proteinExistence type="predicted"/>
<dbReference type="Pfam" id="PF04296">
    <property type="entry name" value="YlxR"/>
    <property type="match status" value="1"/>
</dbReference>
<feature type="domain" description="YlxR" evidence="1">
    <location>
        <begin position="9"/>
        <end position="81"/>
    </location>
</feature>
<dbReference type="RefSeq" id="WP_091540381.1">
    <property type="nucleotide sequence ID" value="NZ_FMUS01000004.1"/>
</dbReference>
<dbReference type="PANTHER" id="PTHR34215">
    <property type="entry name" value="BLL0784 PROTEIN"/>
    <property type="match status" value="1"/>
</dbReference>
<evidence type="ECO:0000313" key="2">
    <source>
        <dbReference type="EMBL" id="SCY12529.1"/>
    </source>
</evidence>
<dbReference type="Gene3D" id="3.30.1230.10">
    <property type="entry name" value="YlxR-like"/>
    <property type="match status" value="1"/>
</dbReference>
<dbReference type="AlphaFoldDB" id="A0A1G5DCH4"/>
<dbReference type="PANTHER" id="PTHR34215:SF1">
    <property type="entry name" value="YLXR DOMAIN-CONTAINING PROTEIN"/>
    <property type="match status" value="1"/>
</dbReference>
<dbReference type="Proteomes" id="UP000198636">
    <property type="component" value="Unassembled WGS sequence"/>
</dbReference>
<dbReference type="InterPro" id="IPR035931">
    <property type="entry name" value="YlxR-like_sf"/>
</dbReference>
<dbReference type="SUPFAM" id="SSF64376">
    <property type="entry name" value="YlxR-like"/>
    <property type="match status" value="1"/>
</dbReference>
<dbReference type="InterPro" id="IPR037465">
    <property type="entry name" value="YlxR"/>
</dbReference>
<gene>
    <name evidence="2" type="ORF">SAMN03080606_00870</name>
</gene>
<organism evidence="2 3">
    <name type="scientific">Alkaliphilus peptidifermentans DSM 18978</name>
    <dbReference type="NCBI Taxonomy" id="1120976"/>
    <lineage>
        <taxon>Bacteria</taxon>
        <taxon>Bacillati</taxon>
        <taxon>Bacillota</taxon>
        <taxon>Clostridia</taxon>
        <taxon>Peptostreptococcales</taxon>
        <taxon>Natronincolaceae</taxon>
        <taxon>Alkaliphilus</taxon>
    </lineage>
</organism>
<sequence length="89" mass="10157">MKTRKIPLRKCVGCSEMKPKKELIRVVKDKEGEIKVDLTGKAHGRGAYICLKKECFEKAKKAKALNRAFECSITDEVYEKLILEIDKGE</sequence>
<evidence type="ECO:0000313" key="3">
    <source>
        <dbReference type="Proteomes" id="UP000198636"/>
    </source>
</evidence>
<dbReference type="InterPro" id="IPR007393">
    <property type="entry name" value="YlxR_dom"/>
</dbReference>
<evidence type="ECO:0000259" key="1">
    <source>
        <dbReference type="Pfam" id="PF04296"/>
    </source>
</evidence>
<name>A0A1G5DCH4_9FIRM</name>
<accession>A0A1G5DCH4</accession>
<dbReference type="EMBL" id="FMUS01000004">
    <property type="protein sequence ID" value="SCY12529.1"/>
    <property type="molecule type" value="Genomic_DNA"/>
</dbReference>
<dbReference type="CDD" id="cd00279">
    <property type="entry name" value="YlxR"/>
    <property type="match status" value="1"/>
</dbReference>
<protein>
    <recommendedName>
        <fullName evidence="1">YlxR domain-containing protein</fullName>
    </recommendedName>
</protein>
<dbReference type="OrthoDB" id="9813251at2"/>
<reference evidence="2 3" key="1">
    <citation type="submission" date="2016-10" db="EMBL/GenBank/DDBJ databases">
        <authorList>
            <person name="de Groot N.N."/>
        </authorList>
    </citation>
    <scope>NUCLEOTIDE SEQUENCE [LARGE SCALE GENOMIC DNA]</scope>
    <source>
        <strain evidence="2 3">DSM 18978</strain>
    </source>
</reference>
<keyword evidence="3" id="KW-1185">Reference proteome</keyword>
<dbReference type="STRING" id="1120976.SAMN03080606_00870"/>
<dbReference type="NCBIfam" id="NF047356">
    <property type="entry name" value="RNA_bind_RnpM"/>
    <property type="match status" value="1"/>
</dbReference>